<dbReference type="OrthoDB" id="5593919at2759"/>
<proteinExistence type="predicted"/>
<sequence length="274" mass="32607">MGNNSAILLADYKENFQIGGLLIENSQIHYFKVPIALLSFGMYFKVDNIVKFKLFNFFSYILDKDSQSIQHCLTLLLFNPFIIKSINTIEMWTDCAGHFRSKYMLNYYKSWNEFSLGVKFTYVNFFNEKHGKSILDGYFGVLSRWQSDYEKSGKINNINHLVDIFSEKHNQSNPKLLYYNYENTIIYYQSISRHLYYKNIDDIKTFLSYKLDDNNPNIILRSPYRNFNLNSYTSIYSETHYKINPKSEKNNKNQKLLHIYSTIQSLKLELIQIR</sequence>
<dbReference type="EMBL" id="KQ965292">
    <property type="protein sequence ID" value="KXN64665.1"/>
    <property type="molecule type" value="Genomic_DNA"/>
</dbReference>
<gene>
    <name evidence="1" type="ORF">CONCODRAFT_14142</name>
</gene>
<organism evidence="1 2">
    <name type="scientific">Conidiobolus coronatus (strain ATCC 28846 / CBS 209.66 / NRRL 28638)</name>
    <name type="common">Delacroixia coronata</name>
    <dbReference type="NCBI Taxonomy" id="796925"/>
    <lineage>
        <taxon>Eukaryota</taxon>
        <taxon>Fungi</taxon>
        <taxon>Fungi incertae sedis</taxon>
        <taxon>Zoopagomycota</taxon>
        <taxon>Entomophthoromycotina</taxon>
        <taxon>Entomophthoromycetes</taxon>
        <taxon>Entomophthorales</taxon>
        <taxon>Ancylistaceae</taxon>
        <taxon>Conidiobolus</taxon>
    </lineage>
</organism>
<dbReference type="AlphaFoldDB" id="A0A137NPJ8"/>
<protein>
    <submittedName>
        <fullName evidence="1">Uncharacterized protein</fullName>
    </submittedName>
</protein>
<name>A0A137NPJ8_CONC2</name>
<reference evidence="1 2" key="1">
    <citation type="journal article" date="2015" name="Genome Biol. Evol.">
        <title>Phylogenomic analyses indicate that early fungi evolved digesting cell walls of algal ancestors of land plants.</title>
        <authorList>
            <person name="Chang Y."/>
            <person name="Wang S."/>
            <person name="Sekimoto S."/>
            <person name="Aerts A.L."/>
            <person name="Choi C."/>
            <person name="Clum A."/>
            <person name="LaButti K.M."/>
            <person name="Lindquist E.A."/>
            <person name="Yee Ngan C."/>
            <person name="Ohm R.A."/>
            <person name="Salamov A.A."/>
            <person name="Grigoriev I.V."/>
            <person name="Spatafora J.W."/>
            <person name="Berbee M.L."/>
        </authorList>
    </citation>
    <scope>NUCLEOTIDE SEQUENCE [LARGE SCALE GENOMIC DNA]</scope>
    <source>
        <strain evidence="1 2">NRRL 28638</strain>
    </source>
</reference>
<evidence type="ECO:0000313" key="2">
    <source>
        <dbReference type="Proteomes" id="UP000070444"/>
    </source>
</evidence>
<keyword evidence="2" id="KW-1185">Reference proteome</keyword>
<accession>A0A137NPJ8</accession>
<dbReference type="Proteomes" id="UP000070444">
    <property type="component" value="Unassembled WGS sequence"/>
</dbReference>
<evidence type="ECO:0000313" key="1">
    <source>
        <dbReference type="EMBL" id="KXN64665.1"/>
    </source>
</evidence>